<sequence length="261" mass="28398">MFISQGTQDIPLNSSSLKKEEGRGGCENSSSGDESISPPVASPQPTGSRTTTSLPSNAVEPQAPSRGRPSTRSASRLPRRPGTHSPFSGVNSSRFPGVILSVYQASISAYREMDRGESEAGTDQLRHPCPTQVVKHRNKLTVTPRWTLRPAPEGHQTVILGHQQARAAPRIPLTQGPARILQRLSFPSRLLPQRYRGPPPKWASGRLRRQSLPRCPPLSAQSPQSKQALGRNGWLTQPRHPPLSAQGPQPKHVFGRTGSHT</sequence>
<dbReference type="EMBL" id="JAAMOB010000005">
    <property type="protein sequence ID" value="KAF4113211.1"/>
    <property type="molecule type" value="Genomic_DNA"/>
</dbReference>
<feature type="region of interest" description="Disordered" evidence="1">
    <location>
        <begin position="190"/>
        <end position="261"/>
    </location>
</feature>
<comment type="caution">
    <text evidence="2">The sequence shown here is derived from an EMBL/GenBank/DDBJ whole genome shotgun (WGS) entry which is preliminary data.</text>
</comment>
<protein>
    <submittedName>
        <fullName evidence="2">Uncharacterized protein</fullName>
    </submittedName>
</protein>
<feature type="region of interest" description="Disordered" evidence="1">
    <location>
        <begin position="1"/>
        <end position="91"/>
    </location>
</feature>
<evidence type="ECO:0000256" key="1">
    <source>
        <dbReference type="SAM" id="MobiDB-lite"/>
    </source>
</evidence>
<feature type="compositionally biased region" description="Polar residues" evidence="1">
    <location>
        <begin position="43"/>
        <end position="56"/>
    </location>
</feature>
<reference evidence="2 3" key="1">
    <citation type="submission" date="2020-04" db="EMBL/GenBank/DDBJ databases">
        <title>Chromosome-level genome assembly of a cyprinid fish Onychostoma macrolepis by integration of Nanopore Sequencing, Bionano and Hi-C technology.</title>
        <authorList>
            <person name="Wang D."/>
        </authorList>
    </citation>
    <scope>NUCLEOTIDE SEQUENCE [LARGE SCALE GENOMIC DNA]</scope>
    <source>
        <strain evidence="2">SWU-2019</strain>
        <tissue evidence="2">Muscle</tissue>
    </source>
</reference>
<accession>A0A7J6D1Z9</accession>
<keyword evidence="3" id="KW-1185">Reference proteome</keyword>
<dbReference type="AlphaFoldDB" id="A0A7J6D1Z9"/>
<gene>
    <name evidence="2" type="ORF">G5714_005756</name>
</gene>
<feature type="compositionally biased region" description="Polar residues" evidence="1">
    <location>
        <begin position="1"/>
        <end position="16"/>
    </location>
</feature>
<evidence type="ECO:0000313" key="2">
    <source>
        <dbReference type="EMBL" id="KAF4113211.1"/>
    </source>
</evidence>
<organism evidence="2 3">
    <name type="scientific">Onychostoma macrolepis</name>
    <dbReference type="NCBI Taxonomy" id="369639"/>
    <lineage>
        <taxon>Eukaryota</taxon>
        <taxon>Metazoa</taxon>
        <taxon>Chordata</taxon>
        <taxon>Craniata</taxon>
        <taxon>Vertebrata</taxon>
        <taxon>Euteleostomi</taxon>
        <taxon>Actinopterygii</taxon>
        <taxon>Neopterygii</taxon>
        <taxon>Teleostei</taxon>
        <taxon>Ostariophysi</taxon>
        <taxon>Cypriniformes</taxon>
        <taxon>Cyprinidae</taxon>
        <taxon>Acrossocheilinae</taxon>
        <taxon>Onychostoma</taxon>
    </lineage>
</organism>
<dbReference type="Proteomes" id="UP000579812">
    <property type="component" value="Unassembled WGS sequence"/>
</dbReference>
<name>A0A7J6D1Z9_9TELE</name>
<proteinExistence type="predicted"/>
<evidence type="ECO:0000313" key="3">
    <source>
        <dbReference type="Proteomes" id="UP000579812"/>
    </source>
</evidence>